<organism evidence="1 2">
    <name type="scientific">Volucribacter psittacicida</name>
    <dbReference type="NCBI Taxonomy" id="203482"/>
    <lineage>
        <taxon>Bacteria</taxon>
        <taxon>Pseudomonadati</taxon>
        <taxon>Pseudomonadota</taxon>
        <taxon>Gammaproteobacteria</taxon>
        <taxon>Pasteurellales</taxon>
        <taxon>Pasteurellaceae</taxon>
        <taxon>Volucribacter</taxon>
    </lineage>
</organism>
<comment type="caution">
    <text evidence="1">The sequence shown here is derived from an EMBL/GenBank/DDBJ whole genome shotgun (WGS) entry which is preliminary data.</text>
</comment>
<evidence type="ECO:0008006" key="3">
    <source>
        <dbReference type="Google" id="ProtNLM"/>
    </source>
</evidence>
<evidence type="ECO:0000313" key="1">
    <source>
        <dbReference type="EMBL" id="TCK01624.1"/>
    </source>
</evidence>
<dbReference type="InterPro" id="IPR011009">
    <property type="entry name" value="Kinase-like_dom_sf"/>
</dbReference>
<dbReference type="OrthoDB" id="5564772at2"/>
<dbReference type="RefSeq" id="WP_132688080.1">
    <property type="nucleotide sequence ID" value="NZ_SMFT01000001.1"/>
</dbReference>
<dbReference type="Proteomes" id="UP000294702">
    <property type="component" value="Unassembled WGS sequence"/>
</dbReference>
<accession>A0A4R1G1U0</accession>
<proteinExistence type="predicted"/>
<reference evidence="1 2" key="1">
    <citation type="submission" date="2019-03" db="EMBL/GenBank/DDBJ databases">
        <title>Genomic Encyclopedia of Type Strains, Phase IV (KMG-IV): sequencing the most valuable type-strain genomes for metagenomic binning, comparative biology and taxonomic classification.</title>
        <authorList>
            <person name="Goeker M."/>
        </authorList>
    </citation>
    <scope>NUCLEOTIDE SEQUENCE [LARGE SCALE GENOMIC DNA]</scope>
    <source>
        <strain evidence="1 2">DSM 15534</strain>
    </source>
</reference>
<gene>
    <name evidence="1" type="ORF">EV694_0241</name>
</gene>
<evidence type="ECO:0000313" key="2">
    <source>
        <dbReference type="Proteomes" id="UP000294702"/>
    </source>
</evidence>
<protein>
    <recommendedName>
        <fullName evidence="3">tRNA A-37 threonylcarbamoyl transferase component Bud32</fullName>
    </recommendedName>
</protein>
<keyword evidence="2" id="KW-1185">Reference proteome</keyword>
<name>A0A4R1G1U0_9PAST</name>
<dbReference type="AlphaFoldDB" id="A0A4R1G1U0"/>
<dbReference type="EMBL" id="SMFT01000001">
    <property type="protein sequence ID" value="TCK01624.1"/>
    <property type="molecule type" value="Genomic_DNA"/>
</dbReference>
<dbReference type="SUPFAM" id="SSF56112">
    <property type="entry name" value="Protein kinase-like (PK-like)"/>
    <property type="match status" value="1"/>
</dbReference>
<sequence>MSNNHNVFEQYVQGIYSKHKGQRICQFDYQGKRYWLKQPEKLQGWLRLLKPNPQQAFQREIANLQMLETQIRGEIGVPKLVYANPNFLVLEDAGRTINLWLEDPQLSHQQKMAILADSAIALAQLHKQGLTHGRPALRDIAWQNGKVKFIDLEATTKKTNLNYRIRRDILVFIHSLYRSKYLSHQDIVQTVNHYQQASEPYLWQDTLKFMAKFSWLYYLLRPFKPIAGSDLLGVIGVLGYFRSQFFKFSDLK</sequence>